<sequence>MTSTRFLHAVLGLFTASLLTAHAAAQAPQVPKAGDSAHQTASQAPAPTAFVATAVDTATLDTYRGGSTQVRNDMTLTGTTADNTAQHVNTGNNAISAGAFANMNGMPVVIQNSGANVLIQNAVIVHVQMN</sequence>
<accession>A0A240UB01</accession>
<proteinExistence type="predicted"/>
<dbReference type="AlphaFoldDB" id="A0A240TQG1"/>
<evidence type="ECO:0000313" key="2">
    <source>
        <dbReference type="Proteomes" id="UP000194440"/>
    </source>
</evidence>
<keyword evidence="2" id="KW-1185">Reference proteome</keyword>
<dbReference type="Proteomes" id="UP000194440">
    <property type="component" value="Chromosome"/>
</dbReference>
<dbReference type="KEGG" id="acip:CBP36_07340"/>
<name>A0A240TQG1_9BURK</name>
<dbReference type="EMBL" id="CP021366">
    <property type="protein sequence ID" value="ART58691.1"/>
    <property type="molecule type" value="Genomic_DNA"/>
</dbReference>
<accession>A0A240TQG1</accession>
<reference evidence="1" key="1">
    <citation type="submission" date="2017-05" db="EMBL/GenBank/DDBJ databases">
        <title>Polyphasic characterization of four soil-derived phenanthrene-degrading Acidovorax strains and proposal of Acidovorax phenanthrenivorans sp. nov.</title>
        <authorList>
            <person name="Singleton D."/>
            <person name="Lee J."/>
            <person name="Dickey A.N."/>
            <person name="Stroud A."/>
            <person name="Scholl E.H."/>
            <person name="Wright F.A."/>
            <person name="Aitken M.D."/>
        </authorList>
    </citation>
    <scope>NUCLEOTIDE SEQUENCE</scope>
    <source>
        <strain evidence="1">P4</strain>
    </source>
</reference>
<dbReference type="RefSeq" id="WP_204246708.1">
    <property type="nucleotide sequence ID" value="NZ_CP021359.1"/>
</dbReference>
<evidence type="ECO:0000313" key="1">
    <source>
        <dbReference type="EMBL" id="ART58691.1"/>
    </source>
</evidence>
<protein>
    <submittedName>
        <fullName evidence="1">Uncharacterized protein</fullName>
    </submittedName>
</protein>
<organism evidence="1 2">
    <name type="scientific">Acidovorax carolinensis</name>
    <dbReference type="NCBI Taxonomy" id="553814"/>
    <lineage>
        <taxon>Bacteria</taxon>
        <taxon>Pseudomonadati</taxon>
        <taxon>Pseudomonadota</taxon>
        <taxon>Betaproteobacteria</taxon>
        <taxon>Burkholderiales</taxon>
        <taxon>Comamonadaceae</taxon>
        <taxon>Acidovorax</taxon>
    </lineage>
</organism>
<dbReference type="KEGG" id="acid:CBP33_06765"/>
<gene>
    <name evidence="1" type="ORF">CBP36_07340</name>
</gene>
<dbReference type="KEGG" id="acis:CBP35_11595"/>